<name>D8MY01_ERWBE</name>
<dbReference type="EMBL" id="FP236843">
    <property type="protein sequence ID" value="CAX61708.1"/>
    <property type="molecule type" value="Genomic_DNA"/>
</dbReference>
<dbReference type="STRING" id="634500.EbC_41770"/>
<proteinExistence type="predicted"/>
<accession>D8MY01</accession>
<dbReference type="HOGENOM" id="CLU_3233354_0_0_6"/>
<protein>
    <submittedName>
        <fullName evidence="1">Uncharacterized protein</fullName>
    </submittedName>
</protein>
<dbReference type="KEGG" id="ebi:EbC_41770"/>
<dbReference type="Proteomes" id="UP000008793">
    <property type="component" value="Chromosome"/>
</dbReference>
<sequence>MRQRFTYIYVETCPGNRLREPIKRELAHVIHEYENKCFINYLS</sequence>
<gene>
    <name evidence="1" type="ordered locus">EbC_41770</name>
</gene>
<evidence type="ECO:0000313" key="1">
    <source>
        <dbReference type="EMBL" id="CAX61708.1"/>
    </source>
</evidence>
<dbReference type="AlphaFoldDB" id="D8MY01"/>
<evidence type="ECO:0000313" key="2">
    <source>
        <dbReference type="Proteomes" id="UP000008793"/>
    </source>
</evidence>
<organism evidence="2">
    <name type="scientific">Erwinia billingiae (strain Eb661)</name>
    <dbReference type="NCBI Taxonomy" id="634500"/>
    <lineage>
        <taxon>Bacteria</taxon>
        <taxon>Pseudomonadati</taxon>
        <taxon>Pseudomonadota</taxon>
        <taxon>Gammaproteobacteria</taxon>
        <taxon>Enterobacterales</taxon>
        <taxon>Erwiniaceae</taxon>
        <taxon>Erwinia</taxon>
    </lineage>
</organism>
<keyword evidence="2" id="KW-1185">Reference proteome</keyword>
<reference evidence="1 2" key="1">
    <citation type="journal article" date="2010" name="BMC Genomics">
        <title>Genome comparison of the epiphytic bacteria Erwinia billingiae and E. tasmaniensis with the pear pathogen E. pyrifoliae.</title>
        <authorList>
            <person name="Kube M."/>
            <person name="Migdoll A.M."/>
            <person name="Gehring I."/>
            <person name="Heitmann K."/>
            <person name="Mayer Y."/>
            <person name="Kuhl H."/>
            <person name="Knaust F."/>
            <person name="Geider K."/>
            <person name="Reinhardt R."/>
        </authorList>
    </citation>
    <scope>NUCLEOTIDE SEQUENCE [LARGE SCALE GENOMIC DNA]</scope>
    <source>
        <strain evidence="1 2">Eb661</strain>
    </source>
</reference>